<evidence type="ECO:0000256" key="4">
    <source>
        <dbReference type="RuleBase" id="RU362110"/>
    </source>
</evidence>
<keyword evidence="8" id="KW-1185">Reference proteome</keyword>
<evidence type="ECO:0000256" key="2">
    <source>
        <dbReference type="ARBA" id="ARBA00022801"/>
    </source>
</evidence>
<evidence type="ECO:0000259" key="6">
    <source>
        <dbReference type="Pfam" id="PF08244"/>
    </source>
</evidence>
<dbReference type="OrthoDB" id="9759709at2"/>
<dbReference type="RefSeq" id="WP_072553366.1">
    <property type="nucleotide sequence ID" value="NZ_CP018153.1"/>
</dbReference>
<dbReference type="InterPro" id="IPR023296">
    <property type="entry name" value="Glyco_hydro_beta-prop_sf"/>
</dbReference>
<dbReference type="InterPro" id="IPR001362">
    <property type="entry name" value="Glyco_hydro_32"/>
</dbReference>
<keyword evidence="3 4" id="KW-0326">Glycosidase</keyword>
<dbReference type="GO" id="GO:0004575">
    <property type="term" value="F:sucrose alpha-glucosidase activity"/>
    <property type="evidence" value="ECO:0007669"/>
    <property type="project" value="TreeGrafter"/>
</dbReference>
<keyword evidence="2 4" id="KW-0378">Hydrolase</keyword>
<dbReference type="PANTHER" id="PTHR42800:SF3">
    <property type="entry name" value="GLYCOSYL HYDROLASE FAMILY 32 N-TERMINAL DOMAIN-CONTAINING PROTEIN"/>
    <property type="match status" value="1"/>
</dbReference>
<dbReference type="Proteomes" id="UP000182510">
    <property type="component" value="Chromosome"/>
</dbReference>
<organism evidence="7 8">
    <name type="scientific">Christiangramia salexigens</name>
    <dbReference type="NCBI Taxonomy" id="1913577"/>
    <lineage>
        <taxon>Bacteria</taxon>
        <taxon>Pseudomonadati</taxon>
        <taxon>Bacteroidota</taxon>
        <taxon>Flavobacteriia</taxon>
        <taxon>Flavobacteriales</taxon>
        <taxon>Flavobacteriaceae</taxon>
        <taxon>Christiangramia</taxon>
    </lineage>
</organism>
<feature type="domain" description="Glycosyl hydrolase family 32 C-terminal" evidence="6">
    <location>
        <begin position="387"/>
        <end position="509"/>
    </location>
</feature>
<dbReference type="Gene3D" id="2.115.10.20">
    <property type="entry name" value="Glycosyl hydrolase domain, family 43"/>
    <property type="match status" value="1"/>
</dbReference>
<name>A0A1L3J6D6_9FLAO</name>
<dbReference type="InterPro" id="IPR013189">
    <property type="entry name" value="Glyco_hydro_32_C"/>
</dbReference>
<protein>
    <submittedName>
        <fullName evidence="7">Glycosyl hydrolase family 32</fullName>
    </submittedName>
</protein>
<gene>
    <name evidence="7" type="ORF">LPB144_09795</name>
</gene>
<dbReference type="SUPFAM" id="SSF75005">
    <property type="entry name" value="Arabinanase/levansucrase/invertase"/>
    <property type="match status" value="1"/>
</dbReference>
<dbReference type="SUPFAM" id="SSF49899">
    <property type="entry name" value="Concanavalin A-like lectins/glucanases"/>
    <property type="match status" value="1"/>
</dbReference>
<evidence type="ECO:0000313" key="7">
    <source>
        <dbReference type="EMBL" id="APG60676.1"/>
    </source>
</evidence>
<evidence type="ECO:0000256" key="1">
    <source>
        <dbReference type="ARBA" id="ARBA00009902"/>
    </source>
</evidence>
<dbReference type="STRING" id="1913577.LPB144_09795"/>
<dbReference type="PROSITE" id="PS00609">
    <property type="entry name" value="GLYCOSYL_HYDROL_F32"/>
    <property type="match status" value="1"/>
</dbReference>
<accession>A0A1L3J6D6</accession>
<proteinExistence type="inferred from homology"/>
<dbReference type="GO" id="GO:0005987">
    <property type="term" value="P:sucrose catabolic process"/>
    <property type="evidence" value="ECO:0007669"/>
    <property type="project" value="TreeGrafter"/>
</dbReference>
<dbReference type="KEGG" id="grl:LPB144_09795"/>
<dbReference type="SMART" id="SM00640">
    <property type="entry name" value="Glyco_32"/>
    <property type="match status" value="1"/>
</dbReference>
<dbReference type="PANTHER" id="PTHR42800">
    <property type="entry name" value="EXOINULINASE INUD (AFU_ORTHOLOGUE AFUA_5G00480)"/>
    <property type="match status" value="1"/>
</dbReference>
<dbReference type="CDD" id="cd18622">
    <property type="entry name" value="GH32_Inu-like"/>
    <property type="match status" value="1"/>
</dbReference>
<dbReference type="InterPro" id="IPR018053">
    <property type="entry name" value="Glyco_hydro_32_AS"/>
</dbReference>
<evidence type="ECO:0000256" key="3">
    <source>
        <dbReference type="ARBA" id="ARBA00023295"/>
    </source>
</evidence>
<feature type="domain" description="Glycosyl hydrolase family 32 N-terminal" evidence="5">
    <location>
        <begin position="52"/>
        <end position="355"/>
    </location>
</feature>
<sequence>MSKNSLKLAFGLILFSFVISCGNKNSQEDNKDLASTKEKESIAHDPFRPNYHFTPREKWMNDPNGLVYKNGKYHLFFQHYPDSTVWGPMHWGHAVSEDLLSWEEKPIALYPDSLGYIFSGSAVVDKNNTAGFGEDAMIAMFTYHDPKGEKNGSDKFQTQGIAYSLDEGKTWTKYEGNPVIENPGIRDFRDPKVFWNEEKENWQMLLAAKDHIQFFESNDLKNWEKLSDFKFQDDPELGVWECPDLFELEVEGTDEKKWVLIISHGGESSPNGGSGTRYFIGDYDGEKFTTEQEQSKWIDYGTDNYAGVSYNNMPDDRRVVIGWMSNWNYATTTPTEGWRSAMTLPRELSLVKDQKGYNLKTKVIEEISTVSEDLEMEQSKSRNGITINSKELSNSIISFSAENPDGLKVTLSNNSGNKFTMSYEEGTFYTNRKESGLVDFNEKFTNTEPQEVKIGKVETLKVKLYIDKSSVEIFLNDGSYTMTNLVYPESLWNTLNIDTEKGTEIKDIQTKKVYLNLTDKQELKASTNK</sequence>
<dbReference type="PROSITE" id="PS51257">
    <property type="entry name" value="PROKAR_LIPOPROTEIN"/>
    <property type="match status" value="1"/>
</dbReference>
<dbReference type="Gene3D" id="2.60.120.560">
    <property type="entry name" value="Exo-inulinase, domain 1"/>
    <property type="match status" value="1"/>
</dbReference>
<dbReference type="Pfam" id="PF00251">
    <property type="entry name" value="Glyco_hydro_32N"/>
    <property type="match status" value="1"/>
</dbReference>
<dbReference type="EMBL" id="CP018153">
    <property type="protein sequence ID" value="APG60676.1"/>
    <property type="molecule type" value="Genomic_DNA"/>
</dbReference>
<dbReference type="Pfam" id="PF08244">
    <property type="entry name" value="Glyco_hydro_32C"/>
    <property type="match status" value="1"/>
</dbReference>
<dbReference type="GO" id="GO:0005737">
    <property type="term" value="C:cytoplasm"/>
    <property type="evidence" value="ECO:0007669"/>
    <property type="project" value="TreeGrafter"/>
</dbReference>
<comment type="similarity">
    <text evidence="1 4">Belongs to the glycosyl hydrolase 32 family.</text>
</comment>
<dbReference type="InterPro" id="IPR013320">
    <property type="entry name" value="ConA-like_dom_sf"/>
</dbReference>
<reference evidence="7 8" key="1">
    <citation type="submission" date="2016-11" db="EMBL/GenBank/DDBJ databases">
        <title>Gramella sp. LPB0144 isolated from marine environment.</title>
        <authorList>
            <person name="Kim E."/>
            <person name="Yi H."/>
        </authorList>
    </citation>
    <scope>NUCLEOTIDE SEQUENCE [LARGE SCALE GENOMIC DNA]</scope>
    <source>
        <strain evidence="7 8">LPB0144</strain>
    </source>
</reference>
<evidence type="ECO:0000259" key="5">
    <source>
        <dbReference type="Pfam" id="PF00251"/>
    </source>
</evidence>
<dbReference type="InterPro" id="IPR013148">
    <property type="entry name" value="Glyco_hydro_32_N"/>
</dbReference>
<evidence type="ECO:0000313" key="8">
    <source>
        <dbReference type="Proteomes" id="UP000182510"/>
    </source>
</evidence>
<dbReference type="AlphaFoldDB" id="A0A1L3J6D6"/>